<name>A0AAU8ZMV4_MORMO</name>
<protein>
    <recommendedName>
        <fullName evidence="2">ImpA N-terminal domain-containing protein</fullName>
    </recommendedName>
</protein>
<dbReference type="InterPro" id="IPR010657">
    <property type="entry name" value="ImpA_N"/>
</dbReference>
<dbReference type="InterPro" id="IPR017740">
    <property type="entry name" value="TssA-like"/>
</dbReference>
<dbReference type="EMBL" id="CP028956">
    <property type="protein sequence ID" value="AWC94180.1"/>
    <property type="molecule type" value="Genomic_DNA"/>
</dbReference>
<evidence type="ECO:0000313" key="3">
    <source>
        <dbReference type="EMBL" id="AWC94180.1"/>
    </source>
</evidence>
<evidence type="ECO:0000256" key="1">
    <source>
        <dbReference type="SAM" id="MobiDB-lite"/>
    </source>
</evidence>
<organism evidence="3 4">
    <name type="scientific">Morganella morganii</name>
    <name type="common">Proteus morganii</name>
    <dbReference type="NCBI Taxonomy" id="582"/>
    <lineage>
        <taxon>Bacteria</taxon>
        <taxon>Pseudomonadati</taxon>
        <taxon>Pseudomonadota</taxon>
        <taxon>Gammaproteobacteria</taxon>
        <taxon>Enterobacterales</taxon>
        <taxon>Morganellaceae</taxon>
        <taxon>Morganella</taxon>
    </lineage>
</organism>
<feature type="region of interest" description="Disordered" evidence="1">
    <location>
        <begin position="273"/>
        <end position="304"/>
    </location>
</feature>
<dbReference type="Pfam" id="PF06812">
    <property type="entry name" value="ImpA_N"/>
    <property type="match status" value="1"/>
</dbReference>
<evidence type="ECO:0000313" key="4">
    <source>
        <dbReference type="Proteomes" id="UP000244682"/>
    </source>
</evidence>
<dbReference type="AlphaFoldDB" id="A0AAU8ZMV4"/>
<sequence>MITVNEELHSTFQSDFYTEVLTPLEGKFVCGESIEYDPLYITLQSKMAPKMGAEYGDFVETTEPVNWREIESDCLELLKKSKHIRLIVLLIRARSRQIGLFALEEGLIALYQLLKDFPNEIHPQLYDEGEFEPFMRANAISELEDTDGFMLDFRQMTLPKINGLQLTVKEVERAFAIPKEENALAEESVTGILNEWRLNGDKTLASLNNAALIVDAIKKLARETLENETPSLPALTQLLSLFNKDLTANGKKPSTGVSPAEDADLTSELVFAGDEPADETRSQSADSVSSTTETEPDGDTTTVTTERVVYRDKVINTRQDALERIRETRAWFQQTEPGNPIILLLRYAEEAAGKNFLQLSKLFPADMLAILDINKDMS</sequence>
<gene>
    <name evidence="3" type="ORF">AM380_11295</name>
</gene>
<evidence type="ECO:0000259" key="2">
    <source>
        <dbReference type="Pfam" id="PF06812"/>
    </source>
</evidence>
<dbReference type="PANTHER" id="PTHR37951">
    <property type="entry name" value="CYTOPLASMIC PROTEIN-RELATED"/>
    <property type="match status" value="1"/>
</dbReference>
<reference evidence="3 4" key="1">
    <citation type="submission" date="2018-04" db="EMBL/GenBank/DDBJ databases">
        <title>Whole genome sequencing of Morganella morganii AR_0133.</title>
        <authorList>
            <person name="Conlan S."/>
            <person name="Thomas P.J."/>
            <person name="Mullikin J."/>
            <person name="Frank K.M."/>
            <person name="Segre J.A."/>
        </authorList>
    </citation>
    <scope>NUCLEOTIDE SEQUENCE [LARGE SCALE GENOMIC DNA]</scope>
    <source>
        <strain evidence="3 4">AR_0133</strain>
    </source>
</reference>
<dbReference type="Proteomes" id="UP000244682">
    <property type="component" value="Chromosome"/>
</dbReference>
<dbReference type="PANTHER" id="PTHR37951:SF1">
    <property type="entry name" value="TYPE VI SECRETION SYSTEM COMPONENT TSSA1"/>
    <property type="match status" value="1"/>
</dbReference>
<accession>A0AAU8ZMV4</accession>
<proteinExistence type="predicted"/>
<feature type="domain" description="ImpA N-terminal" evidence="2">
    <location>
        <begin position="21"/>
        <end position="144"/>
    </location>
</feature>